<evidence type="ECO:0000313" key="5">
    <source>
        <dbReference type="EMBL" id="OBZ81904.1"/>
    </source>
</evidence>
<dbReference type="Proteomes" id="UP000093000">
    <property type="component" value="Unassembled WGS sequence"/>
</dbReference>
<comment type="subcellular location">
    <subcellularLocation>
        <location evidence="1">Nucleus</location>
    </subcellularLocation>
</comment>
<keyword evidence="6" id="KW-1185">Reference proteome</keyword>
<dbReference type="EMBL" id="LUGH01001012">
    <property type="protein sequence ID" value="OBZ81904.1"/>
    <property type="molecule type" value="Genomic_DNA"/>
</dbReference>
<dbReference type="InterPro" id="IPR005343">
    <property type="entry name" value="Noc2"/>
</dbReference>
<gene>
    <name evidence="5" type="primary">NOC2_0</name>
    <name evidence="5" type="ORF">A0J61_10047</name>
</gene>
<dbReference type="GO" id="GO:0030691">
    <property type="term" value="C:Noc2p-Noc3p complex"/>
    <property type="evidence" value="ECO:0007669"/>
    <property type="project" value="TreeGrafter"/>
</dbReference>
<name>A0A1C7N3K0_9FUNG</name>
<evidence type="ECO:0000313" key="6">
    <source>
        <dbReference type="Proteomes" id="UP000093000"/>
    </source>
</evidence>
<evidence type="ECO:0000256" key="1">
    <source>
        <dbReference type="ARBA" id="ARBA00004123"/>
    </source>
</evidence>
<feature type="compositionally biased region" description="Basic residues" evidence="4">
    <location>
        <begin position="49"/>
        <end position="62"/>
    </location>
</feature>
<protein>
    <submittedName>
        <fullName evidence="5">Nucleolar complex protein 2</fullName>
    </submittedName>
</protein>
<evidence type="ECO:0000256" key="3">
    <source>
        <dbReference type="ARBA" id="ARBA00023242"/>
    </source>
</evidence>
<dbReference type="PANTHER" id="PTHR12687">
    <property type="entry name" value="NUCLEOLAR COMPLEX 2 AND RAD4-RELATED"/>
    <property type="match status" value="1"/>
</dbReference>
<dbReference type="AlphaFoldDB" id="A0A1C7N3K0"/>
<dbReference type="SUPFAM" id="SSF48371">
    <property type="entry name" value="ARM repeat"/>
    <property type="match status" value="1"/>
</dbReference>
<dbReference type="InterPro" id="IPR016024">
    <property type="entry name" value="ARM-type_fold"/>
</dbReference>
<evidence type="ECO:0000256" key="4">
    <source>
        <dbReference type="SAM" id="MobiDB-lite"/>
    </source>
</evidence>
<dbReference type="GO" id="GO:0030690">
    <property type="term" value="C:Noc1p-Noc2p complex"/>
    <property type="evidence" value="ECO:0007669"/>
    <property type="project" value="TreeGrafter"/>
</dbReference>
<evidence type="ECO:0000256" key="2">
    <source>
        <dbReference type="ARBA" id="ARBA00005907"/>
    </source>
</evidence>
<dbReference type="STRING" id="101091.A0A1C7N3K0"/>
<proteinExistence type="inferred from homology"/>
<accession>A0A1C7N3K0</accession>
<feature type="compositionally biased region" description="Basic and acidic residues" evidence="4">
    <location>
        <begin position="66"/>
        <end position="92"/>
    </location>
</feature>
<dbReference type="OrthoDB" id="10266662at2759"/>
<comment type="caution">
    <text evidence="5">The sequence shown here is derived from an EMBL/GenBank/DDBJ whole genome shotgun (WGS) entry which is preliminary data.</text>
</comment>
<dbReference type="PANTHER" id="PTHR12687:SF4">
    <property type="entry name" value="NUCLEOLAR COMPLEX PROTEIN 2 HOMOLOG"/>
    <property type="match status" value="1"/>
</dbReference>
<feature type="compositionally biased region" description="Acidic residues" evidence="4">
    <location>
        <begin position="142"/>
        <end position="166"/>
    </location>
</feature>
<dbReference type="GO" id="GO:0042273">
    <property type="term" value="P:ribosomal large subunit biogenesis"/>
    <property type="evidence" value="ECO:0007669"/>
    <property type="project" value="TreeGrafter"/>
</dbReference>
<sequence length="650" mass="75443">MLFEPRFYEIHTCLLRHRSNMGKEKKSTIKFQKNKLKGVISRRKEVNKFKKQIAKRQARRTGSKNPHKETEESLERAEDKQETTTEETPKLNTEDYFCNFVIDDEEPLDLSDDEEDDLNALDGFEALATKDELVVDEGLDHDMEDDDEENEEEEEEEPFDEEDEDMSNAETVTMDMINEWSTQANTKSPLAWKKLLLAFRSIVRSGEDHQFCYRVDNSKVYTKVVRNTLLVAYPILSQHIYFLKKEKYPGKTKNWPKLEKVVRLFLNNCVRFLRELTEDDIIQYVLEKLEPCTLYFGCFPKLSREYLRVLLDRWSDTALSEETRNQCFKALHQLGTTALDANRKNYMPNVLKGVYLIFANRATKINQVSLPVLQQMIEEAADLYAVDHQLSYEHASVYIRQLADHLKGAKKKNTAESFKKIYTWQYINCLDFWASAVSATCDPSVGEHSPMQSIVHPLVEVTLHTIRLNPTPSFLPLRIHLVRTLTGLMDGTGYYIPLAPYLFEILSSDALKGQQPSVDGLPEFEWQLHLKTPKSYVQTKEYQTAVYNVMYDCLVDFYGCVGLSIAFPELAIPAIVKLKEYQSKMKGTRFVKSLRTLIEKMETHKNYIEQKRAPIEYTANNLQEANAFLRTTDFQTTPLGQFLKKRSQSS</sequence>
<dbReference type="InParanoid" id="A0A1C7N3K0"/>
<feature type="region of interest" description="Disordered" evidence="4">
    <location>
        <begin position="46"/>
        <end position="92"/>
    </location>
</feature>
<dbReference type="Pfam" id="PF03715">
    <property type="entry name" value="Noc2"/>
    <property type="match status" value="1"/>
</dbReference>
<reference evidence="5 6" key="1">
    <citation type="submission" date="2016-03" db="EMBL/GenBank/DDBJ databases">
        <title>Choanephora cucurbitarum.</title>
        <authorList>
            <person name="Min B."/>
            <person name="Park H."/>
            <person name="Park J.-H."/>
            <person name="Shin H.-D."/>
            <person name="Choi I.-G."/>
        </authorList>
    </citation>
    <scope>NUCLEOTIDE SEQUENCE [LARGE SCALE GENOMIC DNA]</scope>
    <source>
        <strain evidence="5 6">KUS-F28377</strain>
    </source>
</reference>
<comment type="similarity">
    <text evidence="2">Belongs to the NOC2 family.</text>
</comment>
<feature type="region of interest" description="Disordered" evidence="4">
    <location>
        <begin position="140"/>
        <end position="166"/>
    </location>
</feature>
<organism evidence="5 6">
    <name type="scientific">Choanephora cucurbitarum</name>
    <dbReference type="NCBI Taxonomy" id="101091"/>
    <lineage>
        <taxon>Eukaryota</taxon>
        <taxon>Fungi</taxon>
        <taxon>Fungi incertae sedis</taxon>
        <taxon>Mucoromycota</taxon>
        <taxon>Mucoromycotina</taxon>
        <taxon>Mucoromycetes</taxon>
        <taxon>Mucorales</taxon>
        <taxon>Mucorineae</taxon>
        <taxon>Choanephoraceae</taxon>
        <taxon>Choanephoroideae</taxon>
        <taxon>Choanephora</taxon>
    </lineage>
</organism>
<keyword evidence="3" id="KW-0539">Nucleus</keyword>
<dbReference type="GO" id="GO:0005730">
    <property type="term" value="C:nucleolus"/>
    <property type="evidence" value="ECO:0007669"/>
    <property type="project" value="TreeGrafter"/>
</dbReference>
<dbReference type="GO" id="GO:0005654">
    <property type="term" value="C:nucleoplasm"/>
    <property type="evidence" value="ECO:0007669"/>
    <property type="project" value="TreeGrafter"/>
</dbReference>